<comment type="caution">
    <text evidence="2">The sequence shown here is derived from an EMBL/GenBank/DDBJ whole genome shotgun (WGS) entry which is preliminary data.</text>
</comment>
<evidence type="ECO:0000256" key="1">
    <source>
        <dbReference type="SAM" id="Phobius"/>
    </source>
</evidence>
<feature type="transmembrane region" description="Helical" evidence="1">
    <location>
        <begin position="6"/>
        <end position="25"/>
    </location>
</feature>
<sequence length="202" mass="23322">MNYYLVAFVTFVGYFLYKCYIYPLYLSSLRKIPGPPVNNFILGHYASLLRNDLNEAFTHLARKYGGIVRFHGLFNEPNILISDPKLIQQVLVNHAYDYPRLFFMKNVIKEVVGEGIILAEGDSHKRQRKIMNPSFAFANVKEMFPIFIQAGHKLKDIWMKQIGNKEEERITITTLISKVTLDVIGLVGFNYEFNSTTSESKL</sequence>
<feature type="non-terminal residue" evidence="2">
    <location>
        <position position="202"/>
    </location>
</feature>
<gene>
    <name evidence="2" type="ORF">GMARGA_LOCUS1010</name>
</gene>
<dbReference type="SUPFAM" id="SSF48264">
    <property type="entry name" value="Cytochrome P450"/>
    <property type="match status" value="1"/>
</dbReference>
<keyword evidence="3" id="KW-1185">Reference proteome</keyword>
<evidence type="ECO:0000313" key="2">
    <source>
        <dbReference type="EMBL" id="CAG8476118.1"/>
    </source>
</evidence>
<proteinExistence type="predicted"/>
<keyword evidence="1" id="KW-1133">Transmembrane helix</keyword>
<protein>
    <submittedName>
        <fullName evidence="2">24100_t:CDS:1</fullName>
    </submittedName>
</protein>
<dbReference type="PANTHER" id="PTHR24293:SF0">
    <property type="entry name" value="CYP46A1 PROTEIN-RELATED"/>
    <property type="match status" value="1"/>
</dbReference>
<accession>A0ABM8VY48</accession>
<dbReference type="EMBL" id="CAJVQB010000225">
    <property type="protein sequence ID" value="CAG8476118.1"/>
    <property type="molecule type" value="Genomic_DNA"/>
</dbReference>
<dbReference type="Proteomes" id="UP000789901">
    <property type="component" value="Unassembled WGS sequence"/>
</dbReference>
<dbReference type="InterPro" id="IPR036396">
    <property type="entry name" value="Cyt_P450_sf"/>
</dbReference>
<dbReference type="PANTHER" id="PTHR24293">
    <property type="entry name" value="CYTOCHROME P450 FAMILY 46 SUBFAMILY A"/>
    <property type="match status" value="1"/>
</dbReference>
<dbReference type="Gene3D" id="1.10.630.10">
    <property type="entry name" value="Cytochrome P450"/>
    <property type="match status" value="1"/>
</dbReference>
<evidence type="ECO:0000313" key="3">
    <source>
        <dbReference type="Proteomes" id="UP000789901"/>
    </source>
</evidence>
<dbReference type="Pfam" id="PF00067">
    <property type="entry name" value="p450"/>
    <property type="match status" value="1"/>
</dbReference>
<dbReference type="InterPro" id="IPR039983">
    <property type="entry name" value="CYP46A1"/>
</dbReference>
<dbReference type="InterPro" id="IPR001128">
    <property type="entry name" value="Cyt_P450"/>
</dbReference>
<name>A0ABM8VY48_GIGMA</name>
<keyword evidence="1" id="KW-0812">Transmembrane</keyword>
<organism evidence="2 3">
    <name type="scientific">Gigaspora margarita</name>
    <dbReference type="NCBI Taxonomy" id="4874"/>
    <lineage>
        <taxon>Eukaryota</taxon>
        <taxon>Fungi</taxon>
        <taxon>Fungi incertae sedis</taxon>
        <taxon>Mucoromycota</taxon>
        <taxon>Glomeromycotina</taxon>
        <taxon>Glomeromycetes</taxon>
        <taxon>Diversisporales</taxon>
        <taxon>Gigasporaceae</taxon>
        <taxon>Gigaspora</taxon>
    </lineage>
</organism>
<reference evidence="2 3" key="1">
    <citation type="submission" date="2021-06" db="EMBL/GenBank/DDBJ databases">
        <authorList>
            <person name="Kallberg Y."/>
            <person name="Tangrot J."/>
            <person name="Rosling A."/>
        </authorList>
    </citation>
    <scope>NUCLEOTIDE SEQUENCE [LARGE SCALE GENOMIC DNA]</scope>
    <source>
        <strain evidence="2 3">120-4 pot B 10/14</strain>
    </source>
</reference>
<keyword evidence="1" id="KW-0472">Membrane</keyword>